<evidence type="ECO:0000313" key="2">
    <source>
        <dbReference type="EMBL" id="GAI42588.1"/>
    </source>
</evidence>
<dbReference type="InterPro" id="IPR045784">
    <property type="entry name" value="Radical_SAM_N2"/>
</dbReference>
<feature type="domain" description="Radical SAM" evidence="1">
    <location>
        <begin position="53"/>
        <end position="163"/>
    </location>
</feature>
<reference evidence="2" key="1">
    <citation type="journal article" date="2014" name="Front. Microbiol.">
        <title>High frequency of phylogenetically diverse reductive dehalogenase-homologous genes in deep subseafloor sedimentary metagenomes.</title>
        <authorList>
            <person name="Kawai M."/>
            <person name="Futagami T."/>
            <person name="Toyoda A."/>
            <person name="Takaki Y."/>
            <person name="Nishi S."/>
            <person name="Hori S."/>
            <person name="Arai W."/>
            <person name="Tsubouchi T."/>
            <person name="Morono Y."/>
            <person name="Uchiyama I."/>
            <person name="Ito T."/>
            <person name="Fujiyama A."/>
            <person name="Inagaki F."/>
            <person name="Takami H."/>
        </authorList>
    </citation>
    <scope>NUCLEOTIDE SEQUENCE</scope>
    <source>
        <strain evidence="2">Expedition CK06-06</strain>
    </source>
</reference>
<dbReference type="EMBL" id="BARV01029228">
    <property type="protein sequence ID" value="GAI42588.1"/>
    <property type="molecule type" value="Genomic_DNA"/>
</dbReference>
<dbReference type="PANTHER" id="PTHR42731">
    <property type="entry name" value="SLL1084 PROTEIN"/>
    <property type="match status" value="1"/>
</dbReference>
<evidence type="ECO:0000259" key="1">
    <source>
        <dbReference type="Pfam" id="PF19864"/>
    </source>
</evidence>
<dbReference type="PANTHER" id="PTHR42731:SF1">
    <property type="entry name" value="RADICAL SAM DOMAIN PROTEIN"/>
    <property type="match status" value="1"/>
</dbReference>
<proteinExistence type="predicted"/>
<organism evidence="2">
    <name type="scientific">marine sediment metagenome</name>
    <dbReference type="NCBI Taxonomy" id="412755"/>
    <lineage>
        <taxon>unclassified sequences</taxon>
        <taxon>metagenomes</taxon>
        <taxon>ecological metagenomes</taxon>
    </lineage>
</organism>
<name>X1NG65_9ZZZZ</name>
<accession>X1NG65</accession>
<comment type="caution">
    <text evidence="2">The sequence shown here is derived from an EMBL/GenBank/DDBJ whole genome shotgun (WGS) entry which is preliminary data.</text>
</comment>
<dbReference type="AlphaFoldDB" id="X1NG65"/>
<dbReference type="Pfam" id="PF19864">
    <property type="entry name" value="Radical_SAM_N2"/>
    <property type="match status" value="1"/>
</dbReference>
<protein>
    <recommendedName>
        <fullName evidence="1">Radical SAM domain-containing protein</fullName>
    </recommendedName>
</protein>
<sequence>MHEFNAIFTRVSKPARYTGGEWNSIVKNWKTTPIKIALCYPEIYEIGMSNLAIAILYDILNKQPDVLAERVFAPWTDMEVVLREGHIPLFSLESKHRLSEFDVIGFSLGYELTYTNVLNILDLAKIPLFNYHRDNSHPLIIAGGGCALNPEPMADFIDLFVIG</sequence>
<feature type="non-terminal residue" evidence="2">
    <location>
        <position position="163"/>
    </location>
</feature>
<gene>
    <name evidence="2" type="ORF">S06H3_46649</name>
</gene>